<keyword evidence="1 7" id="KW-0547">Nucleotide-binding</keyword>
<name>A0A432WBQ1_9GAMM</name>
<dbReference type="InterPro" id="IPR011545">
    <property type="entry name" value="DEAD/DEAH_box_helicase_dom"/>
</dbReference>
<evidence type="ECO:0000256" key="3">
    <source>
        <dbReference type="ARBA" id="ARBA00022806"/>
    </source>
</evidence>
<feature type="compositionally biased region" description="Basic residues" evidence="8">
    <location>
        <begin position="410"/>
        <end position="419"/>
    </location>
</feature>
<evidence type="ECO:0000259" key="11">
    <source>
        <dbReference type="PROSITE" id="PS51195"/>
    </source>
</evidence>
<evidence type="ECO:0000256" key="2">
    <source>
        <dbReference type="ARBA" id="ARBA00022801"/>
    </source>
</evidence>
<keyword evidence="13" id="KW-1185">Reference proteome</keyword>
<dbReference type="PROSITE" id="PS51192">
    <property type="entry name" value="HELICASE_ATP_BIND_1"/>
    <property type="match status" value="1"/>
</dbReference>
<dbReference type="PANTHER" id="PTHR47959">
    <property type="entry name" value="ATP-DEPENDENT RNA HELICASE RHLE-RELATED"/>
    <property type="match status" value="1"/>
</dbReference>
<gene>
    <name evidence="12" type="ORF">CWE11_10185</name>
</gene>
<comment type="caution">
    <text evidence="12">The sequence shown here is derived from an EMBL/GenBank/DDBJ whole genome shotgun (WGS) entry which is preliminary data.</text>
</comment>
<dbReference type="SMART" id="SM00487">
    <property type="entry name" value="DEXDc"/>
    <property type="match status" value="1"/>
</dbReference>
<dbReference type="CDD" id="cd00268">
    <property type="entry name" value="DEADc"/>
    <property type="match status" value="1"/>
</dbReference>
<dbReference type="InterPro" id="IPR027417">
    <property type="entry name" value="P-loop_NTPase"/>
</dbReference>
<feature type="short sequence motif" description="Q motif" evidence="6">
    <location>
        <begin position="3"/>
        <end position="31"/>
    </location>
</feature>
<feature type="compositionally biased region" description="Basic residues" evidence="8">
    <location>
        <begin position="389"/>
        <end position="400"/>
    </location>
</feature>
<dbReference type="CDD" id="cd18787">
    <property type="entry name" value="SF2_C_DEAD"/>
    <property type="match status" value="1"/>
</dbReference>
<organism evidence="12 13">
    <name type="scientific">Aliidiomarina sanyensis</name>
    <dbReference type="NCBI Taxonomy" id="1249555"/>
    <lineage>
        <taxon>Bacteria</taxon>
        <taxon>Pseudomonadati</taxon>
        <taxon>Pseudomonadota</taxon>
        <taxon>Gammaproteobacteria</taxon>
        <taxon>Alteromonadales</taxon>
        <taxon>Idiomarinaceae</taxon>
        <taxon>Aliidiomarina</taxon>
    </lineage>
</organism>
<feature type="domain" description="DEAD-box RNA helicase Q" evidence="11">
    <location>
        <begin position="3"/>
        <end position="31"/>
    </location>
</feature>
<dbReference type="OrthoDB" id="6232645at2"/>
<dbReference type="InterPro" id="IPR000629">
    <property type="entry name" value="RNA-helicase_DEAD-box_CS"/>
</dbReference>
<dbReference type="PROSITE" id="PS51194">
    <property type="entry name" value="HELICASE_CTER"/>
    <property type="match status" value="1"/>
</dbReference>
<proteinExistence type="inferred from homology"/>
<feature type="domain" description="Helicase ATP-binding" evidence="9">
    <location>
        <begin position="34"/>
        <end position="208"/>
    </location>
</feature>
<evidence type="ECO:0000313" key="12">
    <source>
        <dbReference type="EMBL" id="RUO29115.1"/>
    </source>
</evidence>
<dbReference type="SMART" id="SM00490">
    <property type="entry name" value="HELICc"/>
    <property type="match status" value="1"/>
</dbReference>
<dbReference type="SUPFAM" id="SSF52540">
    <property type="entry name" value="P-loop containing nucleoside triphosphate hydrolases"/>
    <property type="match status" value="1"/>
</dbReference>
<dbReference type="Pfam" id="PF00270">
    <property type="entry name" value="DEAD"/>
    <property type="match status" value="1"/>
</dbReference>
<evidence type="ECO:0000256" key="8">
    <source>
        <dbReference type="SAM" id="MobiDB-lite"/>
    </source>
</evidence>
<dbReference type="InterPro" id="IPR044742">
    <property type="entry name" value="DEAD/DEAH_RhlB"/>
</dbReference>
<dbReference type="InterPro" id="IPR050079">
    <property type="entry name" value="DEAD_box_RNA_helicase"/>
</dbReference>
<reference evidence="12 13" key="1">
    <citation type="journal article" date="2011" name="Front. Microbiol.">
        <title>Genomic signatures of strain selection and enhancement in Bacillus atrophaeus var. globigii, a historical biowarfare simulant.</title>
        <authorList>
            <person name="Gibbons H.S."/>
            <person name="Broomall S.M."/>
            <person name="McNew L.A."/>
            <person name="Daligault H."/>
            <person name="Chapman C."/>
            <person name="Bruce D."/>
            <person name="Karavis M."/>
            <person name="Krepps M."/>
            <person name="McGregor P.A."/>
            <person name="Hong C."/>
            <person name="Park K.H."/>
            <person name="Akmal A."/>
            <person name="Feldman A."/>
            <person name="Lin J.S."/>
            <person name="Chang W.E."/>
            <person name="Higgs B.W."/>
            <person name="Demirev P."/>
            <person name="Lindquist J."/>
            <person name="Liem A."/>
            <person name="Fochler E."/>
            <person name="Read T.D."/>
            <person name="Tapia R."/>
            <person name="Johnson S."/>
            <person name="Bishop-Lilly K.A."/>
            <person name="Detter C."/>
            <person name="Han C."/>
            <person name="Sozhamannan S."/>
            <person name="Rosenzweig C.N."/>
            <person name="Skowronski E.W."/>
        </authorList>
    </citation>
    <scope>NUCLEOTIDE SEQUENCE [LARGE SCALE GENOMIC DNA]</scope>
    <source>
        <strain evidence="12 13">GYP-17</strain>
    </source>
</reference>
<evidence type="ECO:0000256" key="5">
    <source>
        <dbReference type="ARBA" id="ARBA00038437"/>
    </source>
</evidence>
<dbReference type="PANTHER" id="PTHR47959:SF3">
    <property type="entry name" value="ATP-DEPENDENT RNA HELICASE SRMB"/>
    <property type="match status" value="1"/>
</dbReference>
<feature type="compositionally biased region" description="Basic and acidic residues" evidence="8">
    <location>
        <begin position="420"/>
        <end position="431"/>
    </location>
</feature>
<dbReference type="InterPro" id="IPR014014">
    <property type="entry name" value="RNA_helicase_DEAD_Q_motif"/>
</dbReference>
<dbReference type="GO" id="GO:0005829">
    <property type="term" value="C:cytosol"/>
    <property type="evidence" value="ECO:0007669"/>
    <property type="project" value="TreeGrafter"/>
</dbReference>
<dbReference type="PROSITE" id="PS00039">
    <property type="entry name" value="DEAD_ATP_HELICASE"/>
    <property type="match status" value="1"/>
</dbReference>
<dbReference type="GO" id="GO:0016787">
    <property type="term" value="F:hydrolase activity"/>
    <property type="evidence" value="ECO:0007669"/>
    <property type="project" value="UniProtKB-KW"/>
</dbReference>
<evidence type="ECO:0000259" key="10">
    <source>
        <dbReference type="PROSITE" id="PS51194"/>
    </source>
</evidence>
<dbReference type="InterPro" id="IPR014001">
    <property type="entry name" value="Helicase_ATP-bd"/>
</dbReference>
<dbReference type="RefSeq" id="WP_126777513.1">
    <property type="nucleotide sequence ID" value="NZ_PIPM01000013.1"/>
</dbReference>
<evidence type="ECO:0000256" key="7">
    <source>
        <dbReference type="RuleBase" id="RU000492"/>
    </source>
</evidence>
<keyword evidence="4 7" id="KW-0067">ATP-binding</keyword>
<evidence type="ECO:0000259" key="9">
    <source>
        <dbReference type="PROSITE" id="PS51192"/>
    </source>
</evidence>
<dbReference type="GO" id="GO:0003724">
    <property type="term" value="F:RNA helicase activity"/>
    <property type="evidence" value="ECO:0007669"/>
    <property type="project" value="InterPro"/>
</dbReference>
<protein>
    <submittedName>
        <fullName evidence="12">ATP-dependent RNA helicase SrmB</fullName>
    </submittedName>
</protein>
<sequence length="431" mass="48224">MTPDWAELDLAPELIHVLLEKGLNKPTRIQQDVIPLAMDGRDIMATSPTGTGKTLAFLLPAIQHLMDFPRRDSGGARVLILAPTRELAEQIGKEAEALCDAADLRCLTITGGINYGSHLEHLEKNLDVLVATPGRLLDYLRADSFSAEHVEILVLDEADRMLDMGFRTPVEQIMNEAAYLRQRLLFSATADHSTLAAFGKLVLEKPEVISAQSPKRERGKIHQWLHISDTLEHKKALLMHLVRSFSGRILVFVRKRERAHDVAEFLQQQGFGAIALEGGLPQAERQERLKSFSSIKQRIMVATDVAARGLDIPDVELVVNFDLPRKGDTFVHRIGRTARAGKRGTAVALVEAHDAEHLGRIERYMGERIERRFVPDLRPQYKFPDAEKKKKKKLKKKAKQGKATSAKPSKTGKPKPATKVKKESPKKKPQD</sequence>
<dbReference type="NCBIfam" id="NF008394">
    <property type="entry name" value="PRK11192.1"/>
    <property type="match status" value="1"/>
</dbReference>
<dbReference type="Pfam" id="PF00271">
    <property type="entry name" value="Helicase_C"/>
    <property type="match status" value="1"/>
</dbReference>
<evidence type="ECO:0000256" key="6">
    <source>
        <dbReference type="PROSITE-ProRule" id="PRU00552"/>
    </source>
</evidence>
<keyword evidence="3 7" id="KW-0347">Helicase</keyword>
<evidence type="ECO:0000256" key="4">
    <source>
        <dbReference type="ARBA" id="ARBA00022840"/>
    </source>
</evidence>
<dbReference type="PROSITE" id="PS51195">
    <property type="entry name" value="Q_MOTIF"/>
    <property type="match status" value="1"/>
</dbReference>
<dbReference type="AlphaFoldDB" id="A0A432WBQ1"/>
<dbReference type="InterPro" id="IPR001650">
    <property type="entry name" value="Helicase_C-like"/>
</dbReference>
<evidence type="ECO:0000313" key="13">
    <source>
        <dbReference type="Proteomes" id="UP000288405"/>
    </source>
</evidence>
<dbReference type="EMBL" id="PIPM01000013">
    <property type="protein sequence ID" value="RUO29115.1"/>
    <property type="molecule type" value="Genomic_DNA"/>
</dbReference>
<feature type="domain" description="Helicase C-terminal" evidence="10">
    <location>
        <begin position="237"/>
        <end position="381"/>
    </location>
</feature>
<evidence type="ECO:0000256" key="1">
    <source>
        <dbReference type="ARBA" id="ARBA00022741"/>
    </source>
</evidence>
<accession>A0A432WBQ1</accession>
<dbReference type="GO" id="GO:0003676">
    <property type="term" value="F:nucleic acid binding"/>
    <property type="evidence" value="ECO:0007669"/>
    <property type="project" value="InterPro"/>
</dbReference>
<keyword evidence="2 7" id="KW-0378">Hydrolase</keyword>
<feature type="region of interest" description="Disordered" evidence="8">
    <location>
        <begin position="381"/>
        <end position="431"/>
    </location>
</feature>
<dbReference type="Proteomes" id="UP000288405">
    <property type="component" value="Unassembled WGS sequence"/>
</dbReference>
<comment type="similarity">
    <text evidence="5 7">Belongs to the DEAD box helicase family.</text>
</comment>
<dbReference type="GO" id="GO:0005524">
    <property type="term" value="F:ATP binding"/>
    <property type="evidence" value="ECO:0007669"/>
    <property type="project" value="UniProtKB-KW"/>
</dbReference>
<dbReference type="Gene3D" id="3.40.50.300">
    <property type="entry name" value="P-loop containing nucleotide triphosphate hydrolases"/>
    <property type="match status" value="2"/>
</dbReference>